<keyword evidence="2" id="KW-1185">Reference proteome</keyword>
<reference evidence="1" key="1">
    <citation type="submission" date="2022-07" db="EMBL/GenBank/DDBJ databases">
        <title>Phylogenomic reconstructions and comparative analyses of Kickxellomycotina fungi.</title>
        <authorList>
            <person name="Reynolds N.K."/>
            <person name="Stajich J.E."/>
            <person name="Barry K."/>
            <person name="Grigoriev I.V."/>
            <person name="Crous P."/>
            <person name="Smith M.E."/>
        </authorList>
    </citation>
    <scope>NUCLEOTIDE SEQUENCE</scope>
    <source>
        <strain evidence="1">NRRL 5244</strain>
    </source>
</reference>
<organism evidence="1 2">
    <name type="scientific">Linderina macrospora</name>
    <dbReference type="NCBI Taxonomy" id="4868"/>
    <lineage>
        <taxon>Eukaryota</taxon>
        <taxon>Fungi</taxon>
        <taxon>Fungi incertae sedis</taxon>
        <taxon>Zoopagomycota</taxon>
        <taxon>Kickxellomycotina</taxon>
        <taxon>Kickxellomycetes</taxon>
        <taxon>Kickxellales</taxon>
        <taxon>Kickxellaceae</taxon>
        <taxon>Linderina</taxon>
    </lineage>
</organism>
<protein>
    <submittedName>
        <fullName evidence="1">Uncharacterized protein</fullName>
    </submittedName>
</protein>
<accession>A0ACC1J7C6</accession>
<dbReference type="EMBL" id="JANBPW010002571">
    <property type="protein sequence ID" value="KAJ1940352.1"/>
    <property type="molecule type" value="Genomic_DNA"/>
</dbReference>
<proteinExistence type="predicted"/>
<name>A0ACC1J7C6_9FUNG</name>
<evidence type="ECO:0000313" key="1">
    <source>
        <dbReference type="EMBL" id="KAJ1940352.1"/>
    </source>
</evidence>
<comment type="caution">
    <text evidence="1">The sequence shown here is derived from an EMBL/GenBank/DDBJ whole genome shotgun (WGS) entry which is preliminary data.</text>
</comment>
<sequence length="137" mass="15323">MVLRLKIQPGDYSVCRFEPTADPAQLLNLCSTSEFFSITRTRDEISVVRSSFAGEDTMRTTHGDCSYKIEAGWRLIKVEGPLDFGLVGIIHQISERLANAKVPLFVVSTFDTDYVLVKQDRLEDAVEALNHGNICVD</sequence>
<dbReference type="Proteomes" id="UP001150603">
    <property type="component" value="Unassembled WGS sequence"/>
</dbReference>
<gene>
    <name evidence="1" type="ORF">FBU59_003838</name>
</gene>
<evidence type="ECO:0000313" key="2">
    <source>
        <dbReference type="Proteomes" id="UP001150603"/>
    </source>
</evidence>